<dbReference type="InterPro" id="IPR053051">
    <property type="entry name" value="HDAC_complex_subunit"/>
</dbReference>
<evidence type="ECO:0000256" key="5">
    <source>
        <dbReference type="ARBA" id="ARBA00022771"/>
    </source>
</evidence>
<feature type="region of interest" description="Disordered" evidence="8">
    <location>
        <begin position="141"/>
        <end position="161"/>
    </location>
</feature>
<dbReference type="Pfam" id="PF07500">
    <property type="entry name" value="TFIIS_M"/>
    <property type="match status" value="1"/>
</dbReference>
<reference evidence="11 12" key="1">
    <citation type="journal article" date="2017" name="Clin. Infect. Dis.">
        <title>Simultaneous emergence of multidrug-resistant Candida auris on 3 continents confirmed by whole-genome sequencing and epidemiological analyses.</title>
        <authorList>
            <person name="Lockhart S.R."/>
            <person name="Etienne K.A."/>
            <person name="Vallabhaneni S."/>
            <person name="Farooqi J."/>
            <person name="Chowdhary A."/>
            <person name="Govender N.P."/>
            <person name="Colombo A.L."/>
            <person name="Calvo B."/>
            <person name="Cuomo C.A."/>
            <person name="Desjardins C.A."/>
            <person name="Berkow E.L."/>
            <person name="Castanheira M."/>
            <person name="Magobo R.E."/>
            <person name="Jabeen K."/>
            <person name="Asghar R.J."/>
            <person name="Meis J.F."/>
            <person name="Jackson B."/>
            <person name="Chiller T."/>
            <person name="Litvintseva A.P."/>
        </authorList>
    </citation>
    <scope>NUCLEOTIDE SEQUENCE [LARGE SCALE GENOMIC DNA]</scope>
    <source>
        <strain evidence="11 12">B8441</strain>
    </source>
</reference>
<evidence type="ECO:0000256" key="4">
    <source>
        <dbReference type="ARBA" id="ARBA00022723"/>
    </source>
</evidence>
<evidence type="ECO:0000259" key="10">
    <source>
        <dbReference type="PROSITE" id="PS51321"/>
    </source>
</evidence>
<evidence type="ECO:0000313" key="12">
    <source>
        <dbReference type="Proteomes" id="UP000230249"/>
    </source>
</evidence>
<feature type="region of interest" description="Disordered" evidence="8">
    <location>
        <begin position="267"/>
        <end position="392"/>
    </location>
</feature>
<evidence type="ECO:0000256" key="7">
    <source>
        <dbReference type="PROSITE-ProRule" id="PRU00146"/>
    </source>
</evidence>
<feature type="region of interest" description="Disordered" evidence="8">
    <location>
        <begin position="563"/>
        <end position="628"/>
    </location>
</feature>
<evidence type="ECO:0000313" key="11">
    <source>
        <dbReference type="EMBL" id="KAK8440104.1"/>
    </source>
</evidence>
<dbReference type="PANTHER" id="PTHR47793">
    <property type="entry name" value="HISTONE DEACETYLASE COMPLEX SUBUNIT CTI6"/>
    <property type="match status" value="1"/>
</dbReference>
<gene>
    <name evidence="11" type="ORF">B9J08_03201</name>
</gene>
<evidence type="ECO:0000256" key="1">
    <source>
        <dbReference type="ARBA" id="ARBA00002311"/>
    </source>
</evidence>
<evidence type="ECO:0000256" key="2">
    <source>
        <dbReference type="ARBA" id="ARBA00011050"/>
    </source>
</evidence>
<dbReference type="PROSITE" id="PS50016">
    <property type="entry name" value="ZF_PHD_2"/>
    <property type="match status" value="1"/>
</dbReference>
<dbReference type="InterPro" id="IPR001965">
    <property type="entry name" value="Znf_PHD"/>
</dbReference>
<feature type="compositionally biased region" description="Polar residues" evidence="8">
    <location>
        <begin position="584"/>
        <end position="602"/>
    </location>
</feature>
<comment type="similarity">
    <text evidence="2">Belongs to the BYE1 family.</text>
</comment>
<keyword evidence="12" id="KW-1185">Reference proteome</keyword>
<protein>
    <recommendedName>
        <fullName evidence="3">Transcription factor BYE1</fullName>
    </recommendedName>
</protein>
<dbReference type="SMART" id="SM00249">
    <property type="entry name" value="PHD"/>
    <property type="match status" value="1"/>
</dbReference>
<dbReference type="GO" id="GO:0008270">
    <property type="term" value="F:zinc ion binding"/>
    <property type="evidence" value="ECO:0007669"/>
    <property type="project" value="UniProtKB-KW"/>
</dbReference>
<dbReference type="GO" id="GO:0006351">
    <property type="term" value="P:DNA-templated transcription"/>
    <property type="evidence" value="ECO:0007669"/>
    <property type="project" value="InterPro"/>
</dbReference>
<dbReference type="Pfam" id="PF07744">
    <property type="entry name" value="SPOC"/>
    <property type="match status" value="1"/>
</dbReference>
<organism evidence="11 12">
    <name type="scientific">Candidozyma auris</name>
    <name type="common">Yeast</name>
    <name type="synonym">Candida auris</name>
    <dbReference type="NCBI Taxonomy" id="498019"/>
    <lineage>
        <taxon>Eukaryota</taxon>
        <taxon>Fungi</taxon>
        <taxon>Dikarya</taxon>
        <taxon>Ascomycota</taxon>
        <taxon>Saccharomycotina</taxon>
        <taxon>Pichiomycetes</taxon>
        <taxon>Metschnikowiaceae</taxon>
        <taxon>Candidozyma</taxon>
    </lineage>
</organism>
<feature type="compositionally biased region" description="Basic and acidic residues" evidence="8">
    <location>
        <begin position="340"/>
        <end position="360"/>
    </location>
</feature>
<comment type="function">
    <text evidence="1">Negative regulator of transcription elongation.</text>
</comment>
<dbReference type="AlphaFoldDB" id="A0AAW0VDA3"/>
<dbReference type="InterPro" id="IPR003618">
    <property type="entry name" value="TFIIS_cen_dom"/>
</dbReference>
<dbReference type="Gene3D" id="3.30.40.10">
    <property type="entry name" value="Zinc/RING finger domain, C3HC4 (zinc finger)"/>
    <property type="match status" value="1"/>
</dbReference>
<evidence type="ECO:0000256" key="6">
    <source>
        <dbReference type="ARBA" id="ARBA00022833"/>
    </source>
</evidence>
<comment type="caution">
    <text evidence="11">The sequence shown here is derived from an EMBL/GenBank/DDBJ whole genome shotgun (WGS) entry which is preliminary data.</text>
</comment>
<feature type="compositionally biased region" description="Basic and acidic residues" evidence="8">
    <location>
        <begin position="17"/>
        <end position="34"/>
    </location>
</feature>
<evidence type="ECO:0000256" key="8">
    <source>
        <dbReference type="SAM" id="MobiDB-lite"/>
    </source>
</evidence>
<feature type="domain" description="PHD-type" evidence="9">
    <location>
        <begin position="72"/>
        <end position="130"/>
    </location>
</feature>
<dbReference type="PROSITE" id="PS51321">
    <property type="entry name" value="TFIIS_CENTRAL"/>
    <property type="match status" value="1"/>
</dbReference>
<dbReference type="InterPro" id="IPR019786">
    <property type="entry name" value="Zinc_finger_PHD-type_CS"/>
</dbReference>
<dbReference type="InterPro" id="IPR019787">
    <property type="entry name" value="Znf_PHD-finger"/>
</dbReference>
<evidence type="ECO:0000259" key="9">
    <source>
        <dbReference type="PROSITE" id="PS50016"/>
    </source>
</evidence>
<dbReference type="EMBL" id="PEKT03000003">
    <property type="protein sequence ID" value="KAK8440104.1"/>
    <property type="molecule type" value="Genomic_DNA"/>
</dbReference>
<name>A0AAW0VDA3_CANAR</name>
<evidence type="ECO:0000256" key="3">
    <source>
        <dbReference type="ARBA" id="ARBA00021616"/>
    </source>
</evidence>
<feature type="region of interest" description="Disordered" evidence="8">
    <location>
        <begin position="1"/>
        <end position="81"/>
    </location>
</feature>
<accession>A0AAW0VDA3</accession>
<dbReference type="InterPro" id="IPR013083">
    <property type="entry name" value="Znf_RING/FYVE/PHD"/>
</dbReference>
<dbReference type="Pfam" id="PF20826">
    <property type="entry name" value="PHD_5"/>
    <property type="match status" value="1"/>
</dbReference>
<keyword evidence="5 7" id="KW-0863">Zinc-finger</keyword>
<feature type="compositionally biased region" description="Low complexity" evidence="8">
    <location>
        <begin position="603"/>
        <end position="615"/>
    </location>
</feature>
<keyword evidence="4" id="KW-0479">Metal-binding</keyword>
<proteinExistence type="inferred from homology"/>
<keyword evidence="6" id="KW-0862">Zinc</keyword>
<dbReference type="InterPro" id="IPR012921">
    <property type="entry name" value="SPOC_C"/>
</dbReference>
<feature type="domain" description="TFIIS central" evidence="10">
    <location>
        <begin position="161"/>
        <end position="270"/>
    </location>
</feature>
<dbReference type="PANTHER" id="PTHR47793:SF1">
    <property type="entry name" value="HISTONE DEACETYLASE COMPLEX SUBUNIT CTI6"/>
    <property type="match status" value="1"/>
</dbReference>
<dbReference type="SUPFAM" id="SSF57903">
    <property type="entry name" value="FYVE/PHD zinc finger"/>
    <property type="match status" value="1"/>
</dbReference>
<dbReference type="Proteomes" id="UP000230249">
    <property type="component" value="Unassembled WGS sequence"/>
</dbReference>
<dbReference type="PROSITE" id="PS01359">
    <property type="entry name" value="ZF_PHD_1"/>
    <property type="match status" value="1"/>
</dbReference>
<feature type="compositionally biased region" description="Polar residues" evidence="8">
    <location>
        <begin position="565"/>
        <end position="575"/>
    </location>
</feature>
<feature type="compositionally biased region" description="Basic and acidic residues" evidence="8">
    <location>
        <begin position="301"/>
        <end position="319"/>
    </location>
</feature>
<dbReference type="InterPro" id="IPR011011">
    <property type="entry name" value="Znf_FYVE_PHD"/>
</dbReference>
<sequence>MAEEPRRSSRTNKGQHTGRDSFDVYYKPEDEPPAKRHKGDAEYSIDQAPGSESDEDLQFEKGNNSDANEEGEVRCDPCGTTQDNYDEETDEGGTMIECDKCRTWQHARCMGFRSETSIPDKYNCNRCAEPQQNVLVSRRRPSMEKKIWKKPTSASSAATKTRESVEKALKNVIVKHGKFDADSIAKKLEEAVFQWSGLTPNKKYIDKSRSVMALVKKEAVASKLADGSLSFSDAVSKPPEEIDRDLKEYAEKVRQESIRRSVLVVEDPSSQRIRRTHKGEEVVETSNNPSEAEDVSLIARTVDHRKFKEESPTPRETIKTDPSAPKVYHYADDDEDEKDAEPQEDHENAEPQDEKKKNDDLSDDELDFILKGPSTPQPEKPKPAPVKEQPKVKLPPTMPVKFWSGEIVFPDFAAFDAKAEFISCTKYQKPKDNVTVSFHNRVIRVSKELLERPKYLIEGRLDRSRADPYLSKITTSRDLYVVKLNPVDRQEEFHRLYDYLLQKNKVGVLSNRAACAKDAYVFALNSKNVPEYLNFANLGAGEGLYAIFVVKKDYIPVGKSILKKSPSTTQPQMAPSQPPADLNSILSKLSGISGNNSAPQMNHSGPHSHQQQHPSHLPPIPPQYGQFQEPQNLSQDQINYLSNLVNQNPHVQQNPQALLHLLHSAEQGGHNPYR</sequence>
<reference evidence="11 12" key="2">
    <citation type="journal article" date="2018" name="Nat. Commun.">
        <title>Genomic insights into multidrug-resistance, mating and virulence in Candida auris and related emerging species.</title>
        <authorList>
            <person name="Munoz J.F."/>
            <person name="Gade L."/>
            <person name="Chow N.A."/>
            <person name="Loparev V.N."/>
            <person name="Juieng P."/>
            <person name="Berkow E.L."/>
            <person name="Farrer R.A."/>
            <person name="Litvintseva A.P."/>
            <person name="Cuomo C.A."/>
        </authorList>
    </citation>
    <scope>GENOME REANNOTATION</scope>
    <source>
        <strain evidence="11 12">B8441</strain>
    </source>
</reference>